<organism evidence="2 3">
    <name type="scientific">Saccharothrix syringae</name>
    <name type="common">Nocardiopsis syringae</name>
    <dbReference type="NCBI Taxonomy" id="103733"/>
    <lineage>
        <taxon>Bacteria</taxon>
        <taxon>Bacillati</taxon>
        <taxon>Actinomycetota</taxon>
        <taxon>Actinomycetes</taxon>
        <taxon>Pseudonocardiales</taxon>
        <taxon>Pseudonocardiaceae</taxon>
        <taxon>Saccharothrix</taxon>
    </lineage>
</organism>
<dbReference type="KEGG" id="ssyi:EKG83_17980"/>
<feature type="signal peptide" evidence="1">
    <location>
        <begin position="1"/>
        <end position="26"/>
    </location>
</feature>
<dbReference type="OrthoDB" id="3624997at2"/>
<keyword evidence="1" id="KW-0732">Signal</keyword>
<dbReference type="AlphaFoldDB" id="A0A5Q0GYE4"/>
<name>A0A5Q0GYE4_SACSY</name>
<keyword evidence="3" id="KW-1185">Reference proteome</keyword>
<evidence type="ECO:0000313" key="3">
    <source>
        <dbReference type="Proteomes" id="UP000325787"/>
    </source>
</evidence>
<proteinExistence type="predicted"/>
<protein>
    <recommendedName>
        <fullName evidence="4">Secreted protein</fullName>
    </recommendedName>
</protein>
<evidence type="ECO:0000313" key="2">
    <source>
        <dbReference type="EMBL" id="QFZ19086.1"/>
    </source>
</evidence>
<reference evidence="3" key="1">
    <citation type="journal article" date="2021" name="Curr. Microbiol.">
        <title>Complete genome of nocamycin-producing strain Saccharothrix syringae NRRL B-16468 reveals the biosynthetic potential for secondary metabolites.</title>
        <authorList>
            <person name="Mo X."/>
            <person name="Yang S."/>
        </authorList>
    </citation>
    <scope>NUCLEOTIDE SEQUENCE [LARGE SCALE GENOMIC DNA]</scope>
    <source>
        <strain evidence="3">ATCC 51364 / DSM 43886 / JCM 6844 / KCTC 9398 / NBRC 14523 / NRRL B-16468 / INA 2240</strain>
    </source>
</reference>
<gene>
    <name evidence="2" type="ORF">EKG83_17980</name>
</gene>
<dbReference type="Proteomes" id="UP000325787">
    <property type="component" value="Chromosome"/>
</dbReference>
<feature type="chain" id="PRO_5025064213" description="Secreted protein" evidence="1">
    <location>
        <begin position="27"/>
        <end position="142"/>
    </location>
</feature>
<dbReference type="RefSeq" id="WP_033434092.1">
    <property type="nucleotide sequence ID" value="NZ_CP034550.1"/>
</dbReference>
<sequence length="142" mass="15361">MTMRRVVAVLAAGAALSLPGTRTAEAAPPECTAGPWTAGPLHLEDPGLWSYTYTVTWCARGTEVVWVETKLEHQEFSATCAWQGVLKDSVEKVSGRQLWTAFSMGEFSCGGDGVETGAVNPWALINLHPDGNHDLDYGIKRQ</sequence>
<dbReference type="EMBL" id="CP034550">
    <property type="protein sequence ID" value="QFZ19086.1"/>
    <property type="molecule type" value="Genomic_DNA"/>
</dbReference>
<accession>A0A5Q0GYE4</accession>
<evidence type="ECO:0008006" key="4">
    <source>
        <dbReference type="Google" id="ProtNLM"/>
    </source>
</evidence>
<evidence type="ECO:0000256" key="1">
    <source>
        <dbReference type="SAM" id="SignalP"/>
    </source>
</evidence>